<dbReference type="SUPFAM" id="SSF109604">
    <property type="entry name" value="HD-domain/PDEase-like"/>
    <property type="match status" value="1"/>
</dbReference>
<protein>
    <submittedName>
        <fullName evidence="3">Diguanylate phosphodiesterase</fullName>
    </submittedName>
</protein>
<dbReference type="InterPro" id="IPR052340">
    <property type="entry name" value="RNase_Y/CdgJ"/>
</dbReference>
<dbReference type="Gene3D" id="3.20.20.450">
    <property type="entry name" value="EAL domain"/>
    <property type="match status" value="1"/>
</dbReference>
<dbReference type="InterPro" id="IPR013976">
    <property type="entry name" value="HDOD"/>
</dbReference>
<sequence length="408" mass="47183">MYSFIARQPVFDKSMSTVAYELLFRDGMTNRFPDVSPEYATTQIISDLFMSISLPRLVGDHSCFINFPAEMIVQGYADTLPHDKVVIEILESAEPSDELFDAVRRLFGWGFKIALDDFTLEKGWERFLPYISIVKFDVRAYSFEEITQYINQHKNRLSKVKLLAEKVETAEEFERFKAFGFDLYQGYFYSKPEIIKNKRLSPGKVLQLQLIQEVNTTNPDMFKVENYLKRDLTLSYTMMRYTKNVLFKNRGIALGKNATIRDTLLYLGINEVRRFVSISCLTNMADVKTDEIYHMSLVRGRFCELMSKKTGNAALASDAFFCGLFSLLDTILGISMEDLFLQILLPENVMEALTKHEGVIWHYLNLARFYEEQDWENAAALLDTFKLDQANVIGAMKESIEWADRIAD</sequence>
<dbReference type="SUPFAM" id="SSF141868">
    <property type="entry name" value="EAL domain-like"/>
    <property type="match status" value="1"/>
</dbReference>
<dbReference type="Pfam" id="PF00563">
    <property type="entry name" value="EAL"/>
    <property type="match status" value="1"/>
</dbReference>
<proteinExistence type="predicted"/>
<dbReference type="Proteomes" id="UP000682928">
    <property type="component" value="Chromosome"/>
</dbReference>
<dbReference type="InterPro" id="IPR035919">
    <property type="entry name" value="EAL_sf"/>
</dbReference>
<feature type="domain" description="HDOD" evidence="2">
    <location>
        <begin position="200"/>
        <end position="391"/>
    </location>
</feature>
<dbReference type="InterPro" id="IPR001633">
    <property type="entry name" value="EAL_dom"/>
</dbReference>
<organism evidence="3 4">
    <name type="scientific">Enterobacter kobei</name>
    <dbReference type="NCBI Taxonomy" id="208224"/>
    <lineage>
        <taxon>Bacteria</taxon>
        <taxon>Pseudomonadati</taxon>
        <taxon>Pseudomonadota</taxon>
        <taxon>Gammaproteobacteria</taxon>
        <taxon>Enterobacterales</taxon>
        <taxon>Enterobacteriaceae</taxon>
        <taxon>Enterobacter</taxon>
        <taxon>Enterobacter cloacae complex</taxon>
    </lineage>
</organism>
<evidence type="ECO:0000259" key="2">
    <source>
        <dbReference type="PROSITE" id="PS51833"/>
    </source>
</evidence>
<dbReference type="AlphaFoldDB" id="A0AA86M5M7"/>
<dbReference type="PIRSF" id="PIRSF003180">
    <property type="entry name" value="DiGMPpdiest_YuxH"/>
    <property type="match status" value="1"/>
</dbReference>
<evidence type="ECO:0000259" key="1">
    <source>
        <dbReference type="PROSITE" id="PS50883"/>
    </source>
</evidence>
<dbReference type="PANTHER" id="PTHR33525">
    <property type="match status" value="1"/>
</dbReference>
<dbReference type="Pfam" id="PF08668">
    <property type="entry name" value="HDOD"/>
    <property type="match status" value="1"/>
</dbReference>
<dbReference type="EMBL" id="AP024590">
    <property type="protein sequence ID" value="BCU54855.1"/>
    <property type="molecule type" value="Genomic_DNA"/>
</dbReference>
<accession>A0AA86M5M7</accession>
<name>A0AA86M5M7_9ENTR</name>
<evidence type="ECO:0000313" key="4">
    <source>
        <dbReference type="Proteomes" id="UP000682928"/>
    </source>
</evidence>
<dbReference type="PROSITE" id="PS50883">
    <property type="entry name" value="EAL"/>
    <property type="match status" value="1"/>
</dbReference>
<dbReference type="InterPro" id="IPR014408">
    <property type="entry name" value="dGMP_Pdiesterase_EAL/HD-GYP"/>
</dbReference>
<feature type="domain" description="EAL" evidence="1">
    <location>
        <begin position="1"/>
        <end position="206"/>
    </location>
</feature>
<gene>
    <name evidence="3" type="ORF">ENKO_14490</name>
</gene>
<dbReference type="PANTHER" id="PTHR33525:SF4">
    <property type="entry name" value="CYCLIC DI-GMP PHOSPHODIESTERASE CDGJ"/>
    <property type="match status" value="1"/>
</dbReference>
<dbReference type="PROSITE" id="PS51833">
    <property type="entry name" value="HDOD"/>
    <property type="match status" value="1"/>
</dbReference>
<dbReference type="RefSeq" id="WP_088219182.1">
    <property type="nucleotide sequence ID" value="NZ_AP024590.1"/>
</dbReference>
<reference evidence="3" key="1">
    <citation type="submission" date="2021-04" db="EMBL/GenBank/DDBJ databases">
        <title>Difference and commonality of drug resistance evolution in various bacteria. and drug sensitivity profiles.</title>
        <authorList>
            <person name="Maeda T."/>
            <person name="Shibai A."/>
            <person name="Kawada K."/>
            <person name="Kotani H."/>
            <person name="Tarusawa Y."/>
            <person name="Tanabe K."/>
            <person name="Furusawa C."/>
        </authorList>
    </citation>
    <scope>NUCLEOTIDE SEQUENCE</scope>
    <source>
        <strain evidence="3">JCM 8580</strain>
    </source>
</reference>
<evidence type="ECO:0000313" key="3">
    <source>
        <dbReference type="EMBL" id="BCU54855.1"/>
    </source>
</evidence>
<dbReference type="Gene3D" id="1.10.3210.10">
    <property type="entry name" value="Hypothetical protein af1432"/>
    <property type="match status" value="1"/>
</dbReference>